<protein>
    <recommendedName>
        <fullName evidence="9">YitT family protein</fullName>
    </recommendedName>
</protein>
<keyword evidence="4 6" id="KW-1133">Transmembrane helix</keyword>
<dbReference type="EMBL" id="MSYM01000013">
    <property type="protein sequence ID" value="OLP05918.1"/>
    <property type="molecule type" value="Genomic_DNA"/>
</dbReference>
<gene>
    <name evidence="7" type="ORF">BLL52_2147</name>
</gene>
<comment type="caution">
    <text evidence="7">The sequence shown here is derived from an EMBL/GenBank/DDBJ whole genome shotgun (WGS) entry which is preliminary data.</text>
</comment>
<dbReference type="AlphaFoldDB" id="A0A1Q8YCZ9"/>
<dbReference type="PANTHER" id="PTHR33545:SF5">
    <property type="entry name" value="UPF0750 MEMBRANE PROTEIN YITT"/>
    <property type="match status" value="1"/>
</dbReference>
<organism evidence="7 8">
    <name type="scientific">Rhodoferax antarcticus ANT.BR</name>
    <dbReference type="NCBI Taxonomy" id="1111071"/>
    <lineage>
        <taxon>Bacteria</taxon>
        <taxon>Pseudomonadati</taxon>
        <taxon>Pseudomonadota</taxon>
        <taxon>Betaproteobacteria</taxon>
        <taxon>Burkholderiales</taxon>
        <taxon>Comamonadaceae</taxon>
        <taxon>Rhodoferax</taxon>
    </lineage>
</organism>
<dbReference type="InterPro" id="IPR003740">
    <property type="entry name" value="YitT"/>
</dbReference>
<evidence type="ECO:0000256" key="3">
    <source>
        <dbReference type="ARBA" id="ARBA00022692"/>
    </source>
</evidence>
<reference evidence="7 8" key="1">
    <citation type="submission" date="2017-01" db="EMBL/GenBank/DDBJ databases">
        <title>Genome sequence of Rhodoferax antarcticus ANT.BR, a psychrophilic purple nonsulfur bacterium from an Antarctic microbial mat.</title>
        <authorList>
            <person name="Baker J."/>
            <person name="Riester C."/>
            <person name="Skinner B."/>
            <person name="Newell A."/>
            <person name="Swingley W."/>
            <person name="Madigan M."/>
            <person name="Jung D."/>
            <person name="Asao M."/>
            <person name="Chen M."/>
            <person name="Loughlin P."/>
            <person name="Pan H."/>
            <person name="Lin S."/>
            <person name="Li N."/>
            <person name="Shaw J."/>
            <person name="Prado M."/>
            <person name="Sherman C."/>
            <person name="Li X."/>
            <person name="Tang J."/>
            <person name="Blankenship R."/>
            <person name="Zhao T."/>
            <person name="Touchman J."/>
            <person name="Sattley M."/>
        </authorList>
    </citation>
    <scope>NUCLEOTIDE SEQUENCE [LARGE SCALE GENOMIC DNA]</scope>
    <source>
        <strain evidence="7 8">ANT.BR</strain>
    </source>
</reference>
<evidence type="ECO:0000256" key="1">
    <source>
        <dbReference type="ARBA" id="ARBA00004651"/>
    </source>
</evidence>
<feature type="transmembrane region" description="Helical" evidence="6">
    <location>
        <begin position="50"/>
        <end position="68"/>
    </location>
</feature>
<dbReference type="RefSeq" id="WP_338065731.1">
    <property type="nucleotide sequence ID" value="NZ_MSYM01000013.1"/>
</dbReference>
<dbReference type="GO" id="GO:0005886">
    <property type="term" value="C:plasma membrane"/>
    <property type="evidence" value="ECO:0007669"/>
    <property type="project" value="UniProtKB-SubCell"/>
</dbReference>
<dbReference type="Proteomes" id="UP000185911">
    <property type="component" value="Unassembled WGS sequence"/>
</dbReference>
<accession>A0A1Q8YCZ9</accession>
<keyword evidence="8" id="KW-1185">Reference proteome</keyword>
<keyword evidence="2" id="KW-1003">Cell membrane</keyword>
<name>A0A1Q8YCZ9_9BURK</name>
<evidence type="ECO:0008006" key="9">
    <source>
        <dbReference type="Google" id="ProtNLM"/>
    </source>
</evidence>
<feature type="transmembrane region" description="Helical" evidence="6">
    <location>
        <begin position="115"/>
        <end position="133"/>
    </location>
</feature>
<evidence type="ECO:0000256" key="4">
    <source>
        <dbReference type="ARBA" id="ARBA00022989"/>
    </source>
</evidence>
<dbReference type="Pfam" id="PF02588">
    <property type="entry name" value="YitT_membrane"/>
    <property type="match status" value="1"/>
</dbReference>
<feature type="transmembrane region" description="Helical" evidence="6">
    <location>
        <begin position="88"/>
        <end position="108"/>
    </location>
</feature>
<sequence>MNTMPINTSCLATAPAAIGAAEATQPLPAASRLESGSSLVAPRHQPFEDVQALFTGTLFVAFGVLMFGNTGLLTGGTTGLAFLIHYTLGWNFGAALFLVNVPFYVLAWRRMGRVFTLKTVLAVGLLSGLVTLLPKWVSFGVLSPLFTAVMGGLLMGVGILMLFRHRASLGGFNVLALFLHDRYGWPAGRVQMAMDAVVLLGSFAVLDWQHVALSVLGAVMLNQTLATNHRKERYVAL</sequence>
<evidence type="ECO:0000313" key="7">
    <source>
        <dbReference type="EMBL" id="OLP05918.1"/>
    </source>
</evidence>
<feature type="transmembrane region" description="Helical" evidence="6">
    <location>
        <begin position="139"/>
        <end position="163"/>
    </location>
</feature>
<keyword evidence="5 6" id="KW-0472">Membrane</keyword>
<evidence type="ECO:0000256" key="2">
    <source>
        <dbReference type="ARBA" id="ARBA00022475"/>
    </source>
</evidence>
<comment type="subcellular location">
    <subcellularLocation>
        <location evidence="1">Cell membrane</location>
        <topology evidence="1">Multi-pass membrane protein</topology>
    </subcellularLocation>
</comment>
<keyword evidence="3 6" id="KW-0812">Transmembrane</keyword>
<evidence type="ECO:0000256" key="5">
    <source>
        <dbReference type="ARBA" id="ARBA00023136"/>
    </source>
</evidence>
<dbReference type="InterPro" id="IPR051461">
    <property type="entry name" value="UPF0750_membrane"/>
</dbReference>
<dbReference type="PANTHER" id="PTHR33545">
    <property type="entry name" value="UPF0750 MEMBRANE PROTEIN YITT-RELATED"/>
    <property type="match status" value="1"/>
</dbReference>
<proteinExistence type="predicted"/>
<evidence type="ECO:0000256" key="6">
    <source>
        <dbReference type="SAM" id="Phobius"/>
    </source>
</evidence>
<evidence type="ECO:0000313" key="8">
    <source>
        <dbReference type="Proteomes" id="UP000185911"/>
    </source>
</evidence>